<dbReference type="Proteomes" id="UP000243579">
    <property type="component" value="Unassembled WGS sequence"/>
</dbReference>
<evidence type="ECO:0000313" key="2">
    <source>
        <dbReference type="Proteomes" id="UP000243579"/>
    </source>
</evidence>
<organism evidence="1 2">
    <name type="scientific">Achlya hypogyna</name>
    <name type="common">Oomycete</name>
    <name type="synonym">Protoachlya hypogyna</name>
    <dbReference type="NCBI Taxonomy" id="1202772"/>
    <lineage>
        <taxon>Eukaryota</taxon>
        <taxon>Sar</taxon>
        <taxon>Stramenopiles</taxon>
        <taxon>Oomycota</taxon>
        <taxon>Saprolegniomycetes</taxon>
        <taxon>Saprolegniales</taxon>
        <taxon>Achlyaceae</taxon>
        <taxon>Achlya</taxon>
    </lineage>
</organism>
<dbReference type="OrthoDB" id="10378012at2759"/>
<keyword evidence="2" id="KW-1185">Reference proteome</keyword>
<dbReference type="AlphaFoldDB" id="A0A1V9YAL1"/>
<sequence length="71" mass="7484">MADTTVAYGATFAPVTMDGEDIFSAPLANYEQAEAMDLCSDAEDALYLAALSASFDDVVTTSSAQVLYSFL</sequence>
<name>A0A1V9YAL1_ACHHY</name>
<dbReference type="EMBL" id="JNBR01002424">
    <property type="protein sequence ID" value="OQR82718.1"/>
    <property type="molecule type" value="Genomic_DNA"/>
</dbReference>
<comment type="caution">
    <text evidence="1">The sequence shown here is derived from an EMBL/GenBank/DDBJ whole genome shotgun (WGS) entry which is preliminary data.</text>
</comment>
<protein>
    <submittedName>
        <fullName evidence="1">Uncharacterized protein</fullName>
    </submittedName>
</protein>
<evidence type="ECO:0000313" key="1">
    <source>
        <dbReference type="EMBL" id="OQR82718.1"/>
    </source>
</evidence>
<accession>A0A1V9YAL1</accession>
<proteinExistence type="predicted"/>
<reference evidence="1 2" key="1">
    <citation type="journal article" date="2014" name="Genome Biol. Evol.">
        <title>The secreted proteins of Achlya hypogyna and Thraustotheca clavata identify the ancestral oomycete secretome and reveal gene acquisitions by horizontal gene transfer.</title>
        <authorList>
            <person name="Misner I."/>
            <person name="Blouin N."/>
            <person name="Leonard G."/>
            <person name="Richards T.A."/>
            <person name="Lane C.E."/>
        </authorList>
    </citation>
    <scope>NUCLEOTIDE SEQUENCE [LARGE SCALE GENOMIC DNA]</scope>
    <source>
        <strain evidence="1 2">ATCC 48635</strain>
    </source>
</reference>
<gene>
    <name evidence="1" type="ORF">ACHHYP_15622</name>
</gene>